<evidence type="ECO:0000313" key="2">
    <source>
        <dbReference type="Proteomes" id="UP000077317"/>
    </source>
</evidence>
<proteinExistence type="predicted"/>
<dbReference type="RefSeq" id="WP_067062138.1">
    <property type="nucleotide sequence ID" value="NZ_CP014699.1"/>
</dbReference>
<sequence length="95" mass="10528">MVTEKNYKEIADDVYDVDSERVDAPIKKGDLVAGKQYQVITDPVDNFDNGMQAMAVAPIVDGEPDTSQIVIAYAGLHFNRKNSLLNSTCLCYTIR</sequence>
<accession>A0A172Q7H8</accession>
<dbReference type="EMBL" id="CP014699">
    <property type="protein sequence ID" value="AND79406.1"/>
    <property type="molecule type" value="Genomic_DNA"/>
</dbReference>
<dbReference type="Proteomes" id="UP000077317">
    <property type="component" value="Chromosome"/>
</dbReference>
<dbReference type="AlphaFoldDB" id="A0A172Q7H8"/>
<reference evidence="2" key="2">
    <citation type="submission" date="2016-03" db="EMBL/GenBank/DDBJ databases">
        <title>Streptococcus antelopensis sp. nov., isolated from the feces of the Tibetan antelope (Pantholops hodgsonii) in Hoh Xil National Nature Reserve, Qinghai, China.</title>
        <authorList>
            <person name="Bai X."/>
        </authorList>
    </citation>
    <scope>NUCLEOTIDE SEQUENCE [LARGE SCALE GENOMIC DNA]</scope>
    <source>
        <strain evidence="2">TA 26</strain>
    </source>
</reference>
<gene>
    <name evidence="1" type="ORF">A0O21_04850</name>
</gene>
<dbReference type="STRING" id="1811193.A0O21_04850"/>
<evidence type="ECO:0000313" key="1">
    <source>
        <dbReference type="EMBL" id="AND79406.1"/>
    </source>
</evidence>
<protein>
    <submittedName>
        <fullName evidence="1">Uncharacterized protein</fullName>
    </submittedName>
</protein>
<organism evidence="1 2">
    <name type="scientific">Streptococcus pantholopis</name>
    <dbReference type="NCBI Taxonomy" id="1811193"/>
    <lineage>
        <taxon>Bacteria</taxon>
        <taxon>Bacillati</taxon>
        <taxon>Bacillota</taxon>
        <taxon>Bacilli</taxon>
        <taxon>Lactobacillales</taxon>
        <taxon>Streptococcaceae</taxon>
        <taxon>Streptococcus</taxon>
    </lineage>
</organism>
<name>A0A172Q7H8_9STRE</name>
<dbReference type="KEGG" id="spat:A0O21_04850"/>
<dbReference type="OrthoDB" id="2236369at2"/>
<keyword evidence="2" id="KW-1185">Reference proteome</keyword>
<reference evidence="1 2" key="1">
    <citation type="journal article" date="2016" name="Int. J. Syst. Evol. Microbiol.">
        <title>Streptococcuspantholopis sp. nov., isolated from faeces of the Tibetan antelope (Pantholops hodgsonii).</title>
        <authorList>
            <person name="Bai X."/>
            <person name="Xiong Y."/>
            <person name="Lu S."/>
            <person name="Jin D."/>
            <person name="Lai X."/>
            <person name="Yang J."/>
            <person name="Niu L."/>
            <person name="Hu S."/>
            <person name="Meng X."/>
            <person name="Pu J."/>
            <person name="Ye C."/>
            <person name="Xu J."/>
        </authorList>
    </citation>
    <scope>NUCLEOTIDE SEQUENCE [LARGE SCALE GENOMIC DNA]</scope>
    <source>
        <strain evidence="1 2">TA 26</strain>
    </source>
</reference>